<organism evidence="1 2">
    <name type="scientific">Neokomagataea tanensis NBRC 106556</name>
    <dbReference type="NCBI Taxonomy" id="1223519"/>
    <lineage>
        <taxon>Bacteria</taxon>
        <taxon>Pseudomonadati</taxon>
        <taxon>Pseudomonadota</taxon>
        <taxon>Alphaproteobacteria</taxon>
        <taxon>Acetobacterales</taxon>
        <taxon>Acetobacteraceae</taxon>
        <taxon>Neokomagataea</taxon>
    </lineage>
</organism>
<protein>
    <submittedName>
        <fullName evidence="1">Uncharacterized protein</fullName>
    </submittedName>
</protein>
<evidence type="ECO:0000313" key="1">
    <source>
        <dbReference type="EMBL" id="GBR44083.1"/>
    </source>
</evidence>
<gene>
    <name evidence="1" type="ORF">AA106556_0306</name>
</gene>
<comment type="caution">
    <text evidence="1">The sequence shown here is derived from an EMBL/GenBank/DDBJ whole genome shotgun (WGS) entry which is preliminary data.</text>
</comment>
<evidence type="ECO:0000313" key="2">
    <source>
        <dbReference type="Proteomes" id="UP001062443"/>
    </source>
</evidence>
<keyword evidence="2" id="KW-1185">Reference proteome</keyword>
<accession>A0ABQ0QGK3</accession>
<dbReference type="Proteomes" id="UP001062443">
    <property type="component" value="Unassembled WGS sequence"/>
</dbReference>
<dbReference type="EMBL" id="BAQB01000003">
    <property type="protein sequence ID" value="GBR44083.1"/>
    <property type="molecule type" value="Genomic_DNA"/>
</dbReference>
<name>A0ABQ0QGK3_9PROT</name>
<reference evidence="1" key="1">
    <citation type="submission" date="2013-04" db="EMBL/GenBank/DDBJ databases">
        <title>The genome sequencing project of 58 acetic acid bacteria.</title>
        <authorList>
            <person name="Okamoto-Kainuma A."/>
            <person name="Ishikawa M."/>
            <person name="Umino S."/>
            <person name="Koizumi Y."/>
            <person name="Shiwa Y."/>
            <person name="Yoshikawa H."/>
            <person name="Matsutani M."/>
            <person name="Matsushita K."/>
        </authorList>
    </citation>
    <scope>NUCLEOTIDE SEQUENCE</scope>
    <source>
        <strain evidence="1">NBRC 106556</strain>
    </source>
</reference>
<sequence length="367" mass="40554">MAVLALMARANPALLDDQNAQKCWAYIFFRHEWNDTHEDEFRLHGLLNTARASLANTASNMPQGHISITLSTTFGEYNFNTQSFPVELNGTHLTLRPTCSTYNTSLPNSISLNFSQTPLTLQAPISAEDAAQFIKSRTHYGYVNRDVVTTFTFTINPQDLTTLNNNQDPTLDAPLDDVKFYRDDQKTALLSEVNHSAIAAILQKQVEEKASEAAHAAAAERAEKLERLTNSLQYASKSQKLAAWVTQSNGFSLPALDTMRNVRANALRNQQPVPAILLVHTDDSGTQHVSTAWPGHLNLTLPKGHEALKNDTWYIVHGTVSVSSKDTFPPAEMTVTNLHTCTSSTCEDAANVQALCEYLQNNHVSSQ</sequence>
<proteinExistence type="predicted"/>